<dbReference type="EMBL" id="VSSQ01014145">
    <property type="protein sequence ID" value="MPM53039.1"/>
    <property type="molecule type" value="Genomic_DNA"/>
</dbReference>
<dbReference type="Pfam" id="PF02127">
    <property type="entry name" value="Peptidase_M18"/>
    <property type="match status" value="1"/>
</dbReference>
<evidence type="ECO:0000256" key="1">
    <source>
        <dbReference type="SAM" id="MobiDB-lite"/>
    </source>
</evidence>
<dbReference type="PANTHER" id="PTHR28570">
    <property type="entry name" value="ASPARTYL AMINOPEPTIDASE"/>
    <property type="match status" value="1"/>
</dbReference>
<reference evidence="2" key="1">
    <citation type="submission" date="2019-08" db="EMBL/GenBank/DDBJ databases">
        <authorList>
            <person name="Kucharzyk K."/>
            <person name="Murdoch R.W."/>
            <person name="Higgins S."/>
            <person name="Loffler F."/>
        </authorList>
    </citation>
    <scope>NUCLEOTIDE SEQUENCE</scope>
</reference>
<dbReference type="PANTHER" id="PTHR28570:SF3">
    <property type="entry name" value="ASPARTYL AMINOPEPTIDASE"/>
    <property type="match status" value="1"/>
</dbReference>
<feature type="region of interest" description="Disordered" evidence="1">
    <location>
        <begin position="1"/>
        <end position="20"/>
    </location>
</feature>
<name>A0A645AIN8_9ZZZZ</name>
<keyword evidence="2" id="KW-0645">Protease</keyword>
<dbReference type="InterPro" id="IPR001948">
    <property type="entry name" value="Peptidase_M18"/>
</dbReference>
<dbReference type="AlphaFoldDB" id="A0A645AIN8"/>
<accession>A0A645AIN8</accession>
<dbReference type="GO" id="GO:0008270">
    <property type="term" value="F:zinc ion binding"/>
    <property type="evidence" value="ECO:0007669"/>
    <property type="project" value="InterPro"/>
</dbReference>
<proteinExistence type="predicted"/>
<dbReference type="GO" id="GO:0006508">
    <property type="term" value="P:proteolysis"/>
    <property type="evidence" value="ECO:0007669"/>
    <property type="project" value="InterPro"/>
</dbReference>
<dbReference type="GO" id="GO:0004177">
    <property type="term" value="F:aminopeptidase activity"/>
    <property type="evidence" value="ECO:0007669"/>
    <property type="project" value="UniProtKB-KW"/>
</dbReference>
<protein>
    <submittedName>
        <fullName evidence="2">Putative M18 family aminopeptidase 2</fullName>
        <ecNumber evidence="2">3.4.11.-</ecNumber>
    </submittedName>
</protein>
<organism evidence="2">
    <name type="scientific">bioreactor metagenome</name>
    <dbReference type="NCBI Taxonomy" id="1076179"/>
    <lineage>
        <taxon>unclassified sequences</taxon>
        <taxon>metagenomes</taxon>
        <taxon>ecological metagenomes</taxon>
    </lineage>
</organism>
<dbReference type="EC" id="3.4.11.-" evidence="2"/>
<comment type="caution">
    <text evidence="2">The sequence shown here is derived from an EMBL/GenBank/DDBJ whole genome shotgun (WGS) entry which is preliminary data.</text>
</comment>
<keyword evidence="2" id="KW-0031">Aminopeptidase</keyword>
<gene>
    <name evidence="2" type="primary">apeB_4</name>
    <name evidence="2" type="ORF">SDC9_99803</name>
</gene>
<evidence type="ECO:0000313" key="2">
    <source>
        <dbReference type="EMBL" id="MPM53039.1"/>
    </source>
</evidence>
<dbReference type="Gene3D" id="3.40.630.10">
    <property type="entry name" value="Zn peptidases"/>
    <property type="match status" value="1"/>
</dbReference>
<keyword evidence="2" id="KW-0378">Hydrolase</keyword>
<dbReference type="SUPFAM" id="SSF53187">
    <property type="entry name" value="Zn-dependent exopeptidases"/>
    <property type="match status" value="1"/>
</dbReference>
<dbReference type="PRINTS" id="PR00932">
    <property type="entry name" value="AMINO1PTASE"/>
</dbReference>
<sequence length="130" mass="13494">MYARSSVMSSDGGHAVHPNYADRHDPAHLPVLNGGPLLKVNAAQRYSTDAVGAALWSRACRAAGVKGQVFVSHNGVPCGSTIGPITATRLGILTVDVGAPILSMHSAREMCGAADPYALRRVLAAYWAGA</sequence>